<accession>J9F0D3</accession>
<organism evidence="1 2">
    <name type="scientific">Wuchereria bancrofti</name>
    <dbReference type="NCBI Taxonomy" id="6293"/>
    <lineage>
        <taxon>Eukaryota</taxon>
        <taxon>Metazoa</taxon>
        <taxon>Ecdysozoa</taxon>
        <taxon>Nematoda</taxon>
        <taxon>Chromadorea</taxon>
        <taxon>Rhabditida</taxon>
        <taxon>Spirurina</taxon>
        <taxon>Spiruromorpha</taxon>
        <taxon>Filarioidea</taxon>
        <taxon>Onchocercidae</taxon>
        <taxon>Wuchereria</taxon>
    </lineage>
</organism>
<evidence type="ECO:0000313" key="1">
    <source>
        <dbReference type="EMBL" id="EJW82907.1"/>
    </source>
</evidence>
<name>J9F0D3_WUCBA</name>
<reference evidence="2" key="1">
    <citation type="submission" date="2012-08" db="EMBL/GenBank/DDBJ databases">
        <title>The Genome Sequence of Wuchereria bancrofti.</title>
        <authorList>
            <person name="Nutman T.B."/>
            <person name="Fink D.L."/>
            <person name="Russ C."/>
            <person name="Young S."/>
            <person name="Zeng Q."/>
            <person name="Koehrsen M."/>
            <person name="Alvarado L."/>
            <person name="Berlin A."/>
            <person name="Chapman S.B."/>
            <person name="Chen Z."/>
            <person name="Freedman E."/>
            <person name="Gellesch M."/>
            <person name="Goldberg J."/>
            <person name="Griggs A."/>
            <person name="Gujja S."/>
            <person name="Heilman E.R."/>
            <person name="Heiman D."/>
            <person name="Hepburn T."/>
            <person name="Howarth C."/>
            <person name="Jen D."/>
            <person name="Larson L."/>
            <person name="Lewis B."/>
            <person name="Mehta T."/>
            <person name="Park D."/>
            <person name="Pearson M."/>
            <person name="Roberts A."/>
            <person name="Saif S."/>
            <person name="Shea T."/>
            <person name="Shenoy N."/>
            <person name="Sisk P."/>
            <person name="Stolte C."/>
            <person name="Sykes S."/>
            <person name="Walk T."/>
            <person name="White J."/>
            <person name="Yandava C."/>
            <person name="Haas B."/>
            <person name="Henn M.R."/>
            <person name="Nusbaum C."/>
            <person name="Birren B."/>
        </authorList>
    </citation>
    <scope>NUCLEOTIDE SEQUENCE [LARGE SCALE GENOMIC DNA]</scope>
    <source>
        <strain evidence="2">NA</strain>
    </source>
</reference>
<proteinExistence type="predicted"/>
<evidence type="ECO:0000313" key="2">
    <source>
        <dbReference type="Proteomes" id="UP000004810"/>
    </source>
</evidence>
<dbReference type="EMBL" id="ADBV01002562">
    <property type="protein sequence ID" value="EJW82907.1"/>
    <property type="molecule type" value="Genomic_DNA"/>
</dbReference>
<protein>
    <submittedName>
        <fullName evidence="1">Uncharacterized protein</fullName>
    </submittedName>
</protein>
<dbReference type="Proteomes" id="UP000004810">
    <property type="component" value="Unassembled WGS sequence"/>
</dbReference>
<sequence>MTSNTIVYIARKFVGGYVYTRNVTHRFTLPPLLIIKATVVGATRRDFWLQQGLHCALSDKIHERFCKTNFVRLTIRPSNSNGSHSKRERNIRSMPEIVASPLSCYTKDVVSAFARLVPTNIFTSISSMQARAIYNLKVLMR</sequence>
<dbReference type="AlphaFoldDB" id="J9F0D3"/>
<gene>
    <name evidence="1" type="ORF">WUBG_06183</name>
</gene>
<comment type="caution">
    <text evidence="1">The sequence shown here is derived from an EMBL/GenBank/DDBJ whole genome shotgun (WGS) entry which is preliminary data.</text>
</comment>